<evidence type="ECO:0000313" key="2">
    <source>
        <dbReference type="Proteomes" id="UP000887565"/>
    </source>
</evidence>
<dbReference type="Gene3D" id="1.20.140.100">
    <property type="entry name" value="Dynein heavy chain, N-terminal domain 2"/>
    <property type="match status" value="1"/>
</dbReference>
<dbReference type="WBParaSite" id="nRc.2.0.1.t18562-RA">
    <property type="protein sequence ID" value="nRc.2.0.1.t18562-RA"/>
    <property type="gene ID" value="nRc.2.0.1.g18562"/>
</dbReference>
<dbReference type="Gene3D" id="3.20.180.20">
    <property type="entry name" value="Dynein heavy chain, N-terminal domain 2"/>
    <property type="match status" value="1"/>
</dbReference>
<dbReference type="PANTHER" id="PTHR45703">
    <property type="entry name" value="DYNEIN HEAVY CHAIN"/>
    <property type="match status" value="1"/>
</dbReference>
<proteinExistence type="predicted"/>
<dbReference type="InterPro" id="IPR042228">
    <property type="entry name" value="Dynein_linker_3"/>
</dbReference>
<keyword evidence="2" id="KW-1185">Reference proteome</keyword>
<dbReference type="AlphaFoldDB" id="A0A915IXT0"/>
<feature type="domain" description="Dynein heavy chain linker" evidence="1">
    <location>
        <begin position="2"/>
        <end position="216"/>
    </location>
</feature>
<dbReference type="InterPro" id="IPR026983">
    <property type="entry name" value="DHC"/>
</dbReference>
<dbReference type="Proteomes" id="UP000887565">
    <property type="component" value="Unplaced"/>
</dbReference>
<dbReference type="PANTHER" id="PTHR45703:SF22">
    <property type="entry name" value="DYNEIN CYTOPLASMIC 2 HEAVY CHAIN 1"/>
    <property type="match status" value="1"/>
</dbReference>
<dbReference type="Pfam" id="PF08393">
    <property type="entry name" value="DHC_N2"/>
    <property type="match status" value="1"/>
</dbReference>
<dbReference type="OMA" id="HDEMNIV"/>
<protein>
    <submittedName>
        <fullName evidence="3">Dynein heavy chain linker domain-containing protein</fullName>
    </submittedName>
</protein>
<evidence type="ECO:0000259" key="1">
    <source>
        <dbReference type="Pfam" id="PF08393"/>
    </source>
</evidence>
<evidence type="ECO:0000313" key="3">
    <source>
        <dbReference type="WBParaSite" id="nRc.2.0.1.t18562-RA"/>
    </source>
</evidence>
<dbReference type="GO" id="GO:0030286">
    <property type="term" value="C:dynein complex"/>
    <property type="evidence" value="ECO:0007669"/>
    <property type="project" value="InterPro"/>
</dbReference>
<reference evidence="3" key="1">
    <citation type="submission" date="2022-11" db="UniProtKB">
        <authorList>
            <consortium name="WormBaseParasite"/>
        </authorList>
    </citation>
    <scope>IDENTIFICATION</scope>
</reference>
<dbReference type="GO" id="GO:0051959">
    <property type="term" value="F:dynein light intermediate chain binding"/>
    <property type="evidence" value="ECO:0007669"/>
    <property type="project" value="InterPro"/>
</dbReference>
<dbReference type="InterPro" id="IPR013602">
    <property type="entry name" value="Dynein_heavy_linker"/>
</dbReference>
<dbReference type="FunFam" id="3.20.180.20:FF:000002">
    <property type="entry name" value="Cytoplasmic dynein heavy chain 1"/>
    <property type="match status" value="1"/>
</dbReference>
<name>A0A915IXT0_ROMCU</name>
<sequence>VSDNQSLLQSLKDSSFYRLFADKAEIWESRLVDLEEYLKSLNQIQRKWVYLEPIFGRGALPQEQGRFQRVDKEFRSIMADVAHRDNRVISLSNRSGLRSSLNNILDQLQRCQKALNEFLEEKRSAFPRFYFIGDDDLLEILGQSTNPTVIQSHLKKLFAGINTVEIDEESKHIVAMISADGEVVQFKEKVKIVPEVEVWLSNLAEKMRTTLQYYLLDCLKATDSSKSSIDPEKYPSQ</sequence>
<dbReference type="GO" id="GO:0007018">
    <property type="term" value="P:microtubule-based movement"/>
    <property type="evidence" value="ECO:0007669"/>
    <property type="project" value="InterPro"/>
</dbReference>
<dbReference type="GO" id="GO:0045505">
    <property type="term" value="F:dynein intermediate chain binding"/>
    <property type="evidence" value="ECO:0007669"/>
    <property type="project" value="InterPro"/>
</dbReference>
<organism evidence="2 3">
    <name type="scientific">Romanomermis culicivorax</name>
    <name type="common">Nematode worm</name>
    <dbReference type="NCBI Taxonomy" id="13658"/>
    <lineage>
        <taxon>Eukaryota</taxon>
        <taxon>Metazoa</taxon>
        <taxon>Ecdysozoa</taxon>
        <taxon>Nematoda</taxon>
        <taxon>Enoplea</taxon>
        <taxon>Dorylaimia</taxon>
        <taxon>Mermithida</taxon>
        <taxon>Mermithoidea</taxon>
        <taxon>Mermithidae</taxon>
        <taxon>Romanomermis</taxon>
    </lineage>
</organism>
<dbReference type="InterPro" id="IPR042222">
    <property type="entry name" value="Dynein_2_N"/>
</dbReference>
<accession>A0A915IXT0</accession>